<dbReference type="PANTHER" id="PTHR22916">
    <property type="entry name" value="GLYCOSYLTRANSFERASE"/>
    <property type="match status" value="1"/>
</dbReference>
<dbReference type="Proteomes" id="UP000184192">
    <property type="component" value="Unassembled WGS sequence"/>
</dbReference>
<evidence type="ECO:0000259" key="1">
    <source>
        <dbReference type="Pfam" id="PF00535"/>
    </source>
</evidence>
<dbReference type="AlphaFoldDB" id="A0A1M6GRB9"/>
<dbReference type="EMBL" id="FQZN01000016">
    <property type="protein sequence ID" value="SHJ12438.1"/>
    <property type="molecule type" value="Genomic_DNA"/>
</dbReference>
<evidence type="ECO:0000313" key="2">
    <source>
        <dbReference type="EMBL" id="SHJ12438.1"/>
    </source>
</evidence>
<feature type="domain" description="Glycosyltransferase 2-like" evidence="1">
    <location>
        <begin position="21"/>
        <end position="137"/>
    </location>
</feature>
<protein>
    <submittedName>
        <fullName evidence="2">Glycosyltransferase involved in cell wall bisynthesis</fullName>
    </submittedName>
</protein>
<dbReference type="Gene3D" id="3.90.550.10">
    <property type="entry name" value="Spore Coat Polysaccharide Biosynthesis Protein SpsA, Chain A"/>
    <property type="match status" value="1"/>
</dbReference>
<dbReference type="GeneID" id="92712727"/>
<dbReference type="GO" id="GO:0016758">
    <property type="term" value="F:hexosyltransferase activity"/>
    <property type="evidence" value="ECO:0007669"/>
    <property type="project" value="UniProtKB-ARBA"/>
</dbReference>
<dbReference type="SUPFAM" id="SSF53448">
    <property type="entry name" value="Nucleotide-diphospho-sugar transferases"/>
    <property type="match status" value="1"/>
</dbReference>
<reference evidence="3" key="1">
    <citation type="submission" date="2016-11" db="EMBL/GenBank/DDBJ databases">
        <authorList>
            <person name="Varghese N."/>
            <person name="Submissions S."/>
        </authorList>
    </citation>
    <scope>NUCLEOTIDE SEQUENCE [LARGE SCALE GENOMIC DNA]</scope>
    <source>
        <strain evidence="3">DSM 26884</strain>
    </source>
</reference>
<accession>A0A1M6GRB9</accession>
<organism evidence="2 3">
    <name type="scientific">Bacteroides stercorirosoris</name>
    <dbReference type="NCBI Taxonomy" id="871324"/>
    <lineage>
        <taxon>Bacteria</taxon>
        <taxon>Pseudomonadati</taxon>
        <taxon>Bacteroidota</taxon>
        <taxon>Bacteroidia</taxon>
        <taxon>Bacteroidales</taxon>
        <taxon>Bacteroidaceae</taxon>
        <taxon>Bacteroides</taxon>
    </lineage>
</organism>
<evidence type="ECO:0000313" key="3">
    <source>
        <dbReference type="Proteomes" id="UP000184192"/>
    </source>
</evidence>
<sequence>MDEKVEINKEERPLMVTIRCITYNHEPYIRQCLEGFIMQKTNFRFEAIVHDDASTDETAKIIREYAEKYPDIIKPIFETENQYSKLDGSIQRIMSEHIHGKYVAMCEGDDYWIDPLKLQKQVDFLESNPEYSMCAHNAFVFYQQKNDVCLFNKTSYSGELPVHDAIHAWKIPTASILVLSEVAKEYPSWLAVIYSGDYSLILRTLLKGKIYLISDIMSVYRISYVGYSASALYKGKNIFMLEQRLILLESFLRGTGGMFAMEIESKISSLKEEIVFQECKDNRKILRLLFTPIFYKKLLNKIRRKC</sequence>
<proteinExistence type="predicted"/>
<dbReference type="Pfam" id="PF00535">
    <property type="entry name" value="Glycos_transf_2"/>
    <property type="match status" value="1"/>
</dbReference>
<dbReference type="InterPro" id="IPR001173">
    <property type="entry name" value="Glyco_trans_2-like"/>
</dbReference>
<keyword evidence="2" id="KW-0808">Transferase</keyword>
<name>A0A1M6GRB9_9BACE</name>
<dbReference type="PANTHER" id="PTHR22916:SF3">
    <property type="entry name" value="UDP-GLCNAC:BETAGAL BETA-1,3-N-ACETYLGLUCOSAMINYLTRANSFERASE-LIKE PROTEIN 1"/>
    <property type="match status" value="1"/>
</dbReference>
<dbReference type="InterPro" id="IPR029044">
    <property type="entry name" value="Nucleotide-diphossugar_trans"/>
</dbReference>
<gene>
    <name evidence="2" type="ORF">SAMN05444350_1166</name>
</gene>
<dbReference type="RefSeq" id="WP_051568883.1">
    <property type="nucleotide sequence ID" value="NZ_FQZN01000016.1"/>
</dbReference>
<dbReference type="CDD" id="cd00761">
    <property type="entry name" value="Glyco_tranf_GTA_type"/>
    <property type="match status" value="1"/>
</dbReference>
<keyword evidence="3" id="KW-1185">Reference proteome</keyword>